<dbReference type="Proteomes" id="UP000050424">
    <property type="component" value="Unassembled WGS sequence"/>
</dbReference>
<evidence type="ECO:0000313" key="1">
    <source>
        <dbReference type="EMBL" id="KPM41894.1"/>
    </source>
</evidence>
<name>A0A0P7BNC2_9HYPO</name>
<dbReference type="PANTHER" id="PTHR10039:SF5">
    <property type="entry name" value="NACHT DOMAIN-CONTAINING PROTEIN"/>
    <property type="match status" value="1"/>
</dbReference>
<sequence length="473" mass="53898">MQTLTKRDIEYFVKAEFETSPAFQDLRDVFGDDAVSLLKEITEKADGVFLWVGLVVKSLLSILVDTPSLPYLYEKLDEIPNDIIGMYTSIWRSIPPERLATASKIFQLRKTSILTLEAEVCWLVTEGVSTADAIKDPKAREGIQKVMKRVLEGHTRGICELSRGNIQFLHRSAAEWMQEKAMWAEICSKAPDDFESNLSLLEATVLHPLANKDHLFRSYSYFAELCFYHLSVMFYHAYSAYASPLCQSDSSRKKRIARALDAMIGMVREDFTELRKDNVSNGDRVVNSTPQSLTVFSTQSWVAVGPPSGWLDLEIFFVGLAAWQGLVDYVKQKVTLDNGLLVAKPNRVSILEQAIFPNVEALRHSRSPANILLVMSGFREERLEIIKFILKMSKTRYQTWNGLPMWHMVEDALASPRISEYDQEKSEWLKKVLVILEEHGYRNNSNSVLGQGDRKKTGVWQRFKAKLKPAKDV</sequence>
<comment type="caution">
    <text evidence="1">The sequence shown here is derived from an EMBL/GenBank/DDBJ whole genome shotgun (WGS) entry which is preliminary data.</text>
</comment>
<dbReference type="PANTHER" id="PTHR10039">
    <property type="entry name" value="AMELOGENIN"/>
    <property type="match status" value="1"/>
</dbReference>
<protein>
    <submittedName>
        <fullName evidence="1">Uncharacterized protein</fullName>
    </submittedName>
</protein>
<dbReference type="OrthoDB" id="443402at2759"/>
<evidence type="ECO:0000313" key="2">
    <source>
        <dbReference type="Proteomes" id="UP000050424"/>
    </source>
</evidence>
<accession>A0A0P7BNC2</accession>
<dbReference type="STRING" id="78410.A0A0P7BNC2"/>
<dbReference type="AlphaFoldDB" id="A0A0P7BNC2"/>
<dbReference type="EMBL" id="LKCW01000057">
    <property type="protein sequence ID" value="KPM41894.1"/>
    <property type="molecule type" value="Genomic_DNA"/>
</dbReference>
<organism evidence="1 2">
    <name type="scientific">Neonectria ditissima</name>
    <dbReference type="NCBI Taxonomy" id="78410"/>
    <lineage>
        <taxon>Eukaryota</taxon>
        <taxon>Fungi</taxon>
        <taxon>Dikarya</taxon>
        <taxon>Ascomycota</taxon>
        <taxon>Pezizomycotina</taxon>
        <taxon>Sordariomycetes</taxon>
        <taxon>Hypocreomycetidae</taxon>
        <taxon>Hypocreales</taxon>
        <taxon>Nectriaceae</taxon>
        <taxon>Neonectria</taxon>
    </lineage>
</organism>
<proteinExistence type="predicted"/>
<reference evidence="1 2" key="1">
    <citation type="submission" date="2015-09" db="EMBL/GenBank/DDBJ databases">
        <title>Draft genome of a European isolate of the apple canker pathogen Neonectria ditissima.</title>
        <authorList>
            <person name="Gomez-Cortecero A."/>
            <person name="Harrison R.J."/>
            <person name="Armitage A.D."/>
        </authorList>
    </citation>
    <scope>NUCLEOTIDE SEQUENCE [LARGE SCALE GENOMIC DNA]</scope>
    <source>
        <strain evidence="1 2">R09/05</strain>
    </source>
</reference>
<keyword evidence="2" id="KW-1185">Reference proteome</keyword>
<gene>
    <name evidence="1" type="ORF">AK830_g4642</name>
</gene>